<reference evidence="1 2" key="1">
    <citation type="submission" date="2010-08" db="EMBL/GenBank/DDBJ databases">
        <title>The draft genome of Desulfovibrio fructosovorans JJ.</title>
        <authorList>
            <consortium name="US DOE Joint Genome Institute (JGI-PGF)"/>
            <person name="Lucas S."/>
            <person name="Copeland A."/>
            <person name="Lapidus A."/>
            <person name="Cheng J.-F."/>
            <person name="Bruce D."/>
            <person name="Goodwin L."/>
            <person name="Pitluck S."/>
            <person name="Land M.L."/>
            <person name="Hauser L."/>
            <person name="Chang Y.-J."/>
            <person name="Jeffries C."/>
            <person name="Wall J.D."/>
            <person name="Stahl D.A."/>
            <person name="Arkin A.P."/>
            <person name="Dehal P."/>
            <person name="Stolyar S.M."/>
            <person name="Hazen T.C."/>
            <person name="Woyke T.J."/>
        </authorList>
    </citation>
    <scope>NUCLEOTIDE SEQUENCE [LARGE SCALE GENOMIC DNA]</scope>
    <source>
        <strain evidence="1 2">JJ</strain>
    </source>
</reference>
<comment type="caution">
    <text evidence="1">The sequence shown here is derived from an EMBL/GenBank/DDBJ whole genome shotgun (WGS) entry which is preliminary data.</text>
</comment>
<accession>E1JR26</accession>
<dbReference type="EMBL" id="AECZ01000001">
    <property type="protein sequence ID" value="EFL53027.1"/>
    <property type="molecule type" value="Genomic_DNA"/>
</dbReference>
<organism evidence="1 2">
    <name type="scientific">Solidesulfovibrio fructosivorans JJ]</name>
    <dbReference type="NCBI Taxonomy" id="596151"/>
    <lineage>
        <taxon>Bacteria</taxon>
        <taxon>Pseudomonadati</taxon>
        <taxon>Thermodesulfobacteriota</taxon>
        <taxon>Desulfovibrionia</taxon>
        <taxon>Desulfovibrionales</taxon>
        <taxon>Desulfovibrionaceae</taxon>
        <taxon>Solidesulfovibrio</taxon>
    </lineage>
</organism>
<sequence length="74" mass="8375">MSSIVVRPNGYPKGRNANFDFQATSRNGNDLVSAIEEVILSSTITEFVQVLREKPGRARGFCVWVELQFRRTQS</sequence>
<gene>
    <name evidence="1" type="ORF">DesfrDRAFT_0075</name>
</gene>
<dbReference type="Proteomes" id="UP000006250">
    <property type="component" value="Unassembled WGS sequence"/>
</dbReference>
<evidence type="ECO:0000313" key="2">
    <source>
        <dbReference type="Proteomes" id="UP000006250"/>
    </source>
</evidence>
<dbReference type="STRING" id="596151.DesfrDRAFT_0075"/>
<evidence type="ECO:0000313" key="1">
    <source>
        <dbReference type="EMBL" id="EFL53027.1"/>
    </source>
</evidence>
<proteinExistence type="predicted"/>
<protein>
    <submittedName>
        <fullName evidence="1">Uncharacterized protein</fullName>
    </submittedName>
</protein>
<dbReference type="RefSeq" id="WP_005990020.1">
    <property type="nucleotide sequence ID" value="NZ_AECZ01000001.1"/>
</dbReference>
<dbReference type="AlphaFoldDB" id="E1JR26"/>
<keyword evidence="2" id="KW-1185">Reference proteome</keyword>
<name>E1JR26_SOLFR</name>